<proteinExistence type="predicted"/>
<evidence type="ECO:0000313" key="1">
    <source>
        <dbReference type="EMBL" id="KAA8544813.1"/>
    </source>
</evidence>
<name>A0A5J5BNU2_9ASTE</name>
<sequence>MELGSSLELENSNAMTRNTLVTWNDEPLLQTYSGHAEIGDCSRSSRSISKSVRHCSRDRKVGDLKRISIYSLCRAR</sequence>
<organism evidence="1 2">
    <name type="scientific">Nyssa sinensis</name>
    <dbReference type="NCBI Taxonomy" id="561372"/>
    <lineage>
        <taxon>Eukaryota</taxon>
        <taxon>Viridiplantae</taxon>
        <taxon>Streptophyta</taxon>
        <taxon>Embryophyta</taxon>
        <taxon>Tracheophyta</taxon>
        <taxon>Spermatophyta</taxon>
        <taxon>Magnoliopsida</taxon>
        <taxon>eudicotyledons</taxon>
        <taxon>Gunneridae</taxon>
        <taxon>Pentapetalae</taxon>
        <taxon>asterids</taxon>
        <taxon>Cornales</taxon>
        <taxon>Nyssaceae</taxon>
        <taxon>Nyssa</taxon>
    </lineage>
</organism>
<dbReference type="Proteomes" id="UP000325577">
    <property type="component" value="Linkage Group LG10"/>
</dbReference>
<dbReference type="AlphaFoldDB" id="A0A5J5BNU2"/>
<gene>
    <name evidence="1" type="ORF">F0562_019596</name>
</gene>
<dbReference type="EMBL" id="CM018033">
    <property type="protein sequence ID" value="KAA8544813.1"/>
    <property type="molecule type" value="Genomic_DNA"/>
</dbReference>
<evidence type="ECO:0000313" key="2">
    <source>
        <dbReference type="Proteomes" id="UP000325577"/>
    </source>
</evidence>
<accession>A0A5J5BNU2</accession>
<reference evidence="1 2" key="1">
    <citation type="submission" date="2019-09" db="EMBL/GenBank/DDBJ databases">
        <title>A chromosome-level genome assembly of the Chinese tupelo Nyssa sinensis.</title>
        <authorList>
            <person name="Yang X."/>
            <person name="Kang M."/>
            <person name="Yang Y."/>
            <person name="Xiong H."/>
            <person name="Wang M."/>
            <person name="Zhang Z."/>
            <person name="Wang Z."/>
            <person name="Wu H."/>
            <person name="Ma T."/>
            <person name="Liu J."/>
            <person name="Xi Z."/>
        </authorList>
    </citation>
    <scope>NUCLEOTIDE SEQUENCE [LARGE SCALE GENOMIC DNA]</scope>
    <source>
        <strain evidence="1">J267</strain>
        <tissue evidence="1">Leaf</tissue>
    </source>
</reference>
<keyword evidence="2" id="KW-1185">Reference proteome</keyword>
<protein>
    <submittedName>
        <fullName evidence="1">Uncharacterized protein</fullName>
    </submittedName>
</protein>